<evidence type="ECO:0000256" key="4">
    <source>
        <dbReference type="ARBA" id="ARBA00011881"/>
    </source>
</evidence>
<dbReference type="RefSeq" id="WP_207977746.1">
    <property type="nucleotide sequence ID" value="NZ_JAGDEL010000006.1"/>
</dbReference>
<evidence type="ECO:0000256" key="5">
    <source>
        <dbReference type="ARBA" id="ARBA00022631"/>
    </source>
</evidence>
<dbReference type="InterPro" id="IPR023418">
    <property type="entry name" value="Thyroxine_BS"/>
</dbReference>
<evidence type="ECO:0000256" key="7">
    <source>
        <dbReference type="RuleBase" id="RU361270"/>
    </source>
</evidence>
<proteinExistence type="inferred from homology"/>
<dbReference type="PANTHER" id="PTHR10395:SF7">
    <property type="entry name" value="5-HYDROXYISOURATE HYDROLASE"/>
    <property type="match status" value="1"/>
</dbReference>
<evidence type="ECO:0000313" key="10">
    <source>
        <dbReference type="Proteomes" id="UP000663981"/>
    </source>
</evidence>
<dbReference type="InterPro" id="IPR023416">
    <property type="entry name" value="Transthyretin/HIU_hydrolase_d"/>
</dbReference>
<dbReference type="InterPro" id="IPR036817">
    <property type="entry name" value="Transthyretin/HIU_hydrolase_sf"/>
</dbReference>
<dbReference type="Gene3D" id="2.60.40.180">
    <property type="entry name" value="Transthyretin/hydroxyisourate hydrolase domain"/>
    <property type="match status" value="1"/>
</dbReference>
<keyword evidence="6 7" id="KW-0378">Hydrolase</keyword>
<accession>A0ABS3N1H2</accession>
<dbReference type="NCBIfam" id="TIGR02962">
    <property type="entry name" value="hdxy_isourate"/>
    <property type="match status" value="1"/>
</dbReference>
<gene>
    <name evidence="9" type="primary">uraH</name>
    <name evidence="9" type="ORF">I7822_10430</name>
</gene>
<dbReference type="CDD" id="cd05822">
    <property type="entry name" value="TLP_HIUase"/>
    <property type="match status" value="1"/>
</dbReference>
<dbReference type="EMBL" id="JAGDEL010000006">
    <property type="protein sequence ID" value="MBO1512084.1"/>
    <property type="molecule type" value="Genomic_DNA"/>
</dbReference>
<protein>
    <recommendedName>
        <fullName evidence="7">5-hydroxyisourate hydrolase</fullName>
        <shortName evidence="7">HIU hydrolase</shortName>
        <shortName evidence="7">HIUHase</shortName>
        <ecNumber evidence="7">3.5.2.17</ecNumber>
    </recommendedName>
</protein>
<dbReference type="Pfam" id="PF00576">
    <property type="entry name" value="Transthyretin"/>
    <property type="match status" value="1"/>
</dbReference>
<comment type="subunit">
    <text evidence="4 7">Homotetramer.</text>
</comment>
<evidence type="ECO:0000256" key="3">
    <source>
        <dbReference type="ARBA" id="ARBA00009850"/>
    </source>
</evidence>
<dbReference type="GO" id="GO:0033971">
    <property type="term" value="F:hydroxyisourate hydrolase activity"/>
    <property type="evidence" value="ECO:0007669"/>
    <property type="project" value="UniProtKB-EC"/>
</dbReference>
<dbReference type="InterPro" id="IPR023419">
    <property type="entry name" value="Transthyretin_CS"/>
</dbReference>
<dbReference type="SUPFAM" id="SSF49472">
    <property type="entry name" value="Transthyretin (synonym: prealbumin)"/>
    <property type="match status" value="1"/>
</dbReference>
<evidence type="ECO:0000259" key="8">
    <source>
        <dbReference type="Pfam" id="PF00576"/>
    </source>
</evidence>
<sequence>MTISISTHVLDLASGVPAEGVKIELWKLERTEKHLVAYLLTNQDGRVSPQMIEQAGEFQMLFYIGDYFKSRNNQLSEPMFLDKVPIQFGVEMGNRNYHIPLLISPWGYQTYRGS</sequence>
<dbReference type="PROSITE" id="PS00769">
    <property type="entry name" value="TRANSTHYRETIN_2"/>
    <property type="match status" value="1"/>
</dbReference>
<evidence type="ECO:0000256" key="6">
    <source>
        <dbReference type="ARBA" id="ARBA00022801"/>
    </source>
</evidence>
<comment type="similarity">
    <text evidence="3 7">Belongs to the transthyretin family. 5-hydroxyisourate hydrolase subfamily.</text>
</comment>
<dbReference type="InterPro" id="IPR014306">
    <property type="entry name" value="Hydroxyisourate_hydrolase"/>
</dbReference>
<comment type="catalytic activity">
    <reaction evidence="1 7">
        <text>5-hydroxyisourate + H2O = 5-hydroxy-2-oxo-4-ureido-2,5-dihydro-1H-imidazole-5-carboxylate + H(+)</text>
        <dbReference type="Rhea" id="RHEA:23736"/>
        <dbReference type="ChEBI" id="CHEBI:15377"/>
        <dbReference type="ChEBI" id="CHEBI:15378"/>
        <dbReference type="ChEBI" id="CHEBI:18072"/>
        <dbReference type="ChEBI" id="CHEBI:58639"/>
        <dbReference type="EC" id="3.5.2.17"/>
    </reaction>
</comment>
<dbReference type="PANTHER" id="PTHR10395">
    <property type="entry name" value="URICASE AND TRANSTHYRETIN-RELATED"/>
    <property type="match status" value="1"/>
</dbReference>
<name>A0ABS3N1H2_9BACI</name>
<keyword evidence="5 7" id="KW-0659">Purine metabolism</keyword>
<feature type="domain" description="Transthyretin/hydroxyisourate hydrolase" evidence="8">
    <location>
        <begin position="5"/>
        <end position="113"/>
    </location>
</feature>
<comment type="caution">
    <text evidence="9">The sequence shown here is derived from an EMBL/GenBank/DDBJ whole genome shotgun (WGS) entry which is preliminary data.</text>
</comment>
<evidence type="ECO:0000256" key="1">
    <source>
        <dbReference type="ARBA" id="ARBA00001043"/>
    </source>
</evidence>
<reference evidence="9 10" key="1">
    <citation type="submission" date="2021-03" db="EMBL/GenBank/DDBJ databases">
        <title>Whole genome sequence of Metabacillus bambusae BG109.</title>
        <authorList>
            <person name="Jeong J.W."/>
        </authorList>
    </citation>
    <scope>NUCLEOTIDE SEQUENCE [LARGE SCALE GENOMIC DNA]</scope>
    <source>
        <strain evidence="9 10">BG109</strain>
    </source>
</reference>
<evidence type="ECO:0000256" key="2">
    <source>
        <dbReference type="ARBA" id="ARBA00002704"/>
    </source>
</evidence>
<organism evidence="9 10">
    <name type="scientific">Metabacillus bambusae</name>
    <dbReference type="NCBI Taxonomy" id="2795218"/>
    <lineage>
        <taxon>Bacteria</taxon>
        <taxon>Bacillati</taxon>
        <taxon>Bacillota</taxon>
        <taxon>Bacilli</taxon>
        <taxon>Bacillales</taxon>
        <taxon>Bacillaceae</taxon>
        <taxon>Metabacillus</taxon>
    </lineage>
</organism>
<comment type="function">
    <text evidence="2">Catalyzes the hydrolysis of 5-hydroxyisourate (HIU) to 2-oxo-4-hydroxy-4-carboxy-5-ureidoimidazoline (OHCU).</text>
</comment>
<keyword evidence="10" id="KW-1185">Reference proteome</keyword>
<dbReference type="PROSITE" id="PS00768">
    <property type="entry name" value="TRANSTHYRETIN_1"/>
    <property type="match status" value="1"/>
</dbReference>
<dbReference type="EC" id="3.5.2.17" evidence="7"/>
<evidence type="ECO:0000313" key="9">
    <source>
        <dbReference type="EMBL" id="MBO1512084.1"/>
    </source>
</evidence>
<dbReference type="Proteomes" id="UP000663981">
    <property type="component" value="Unassembled WGS sequence"/>
</dbReference>